<dbReference type="InterPro" id="IPR023405">
    <property type="entry name" value="Topo_IA_core_domain"/>
</dbReference>
<protein>
    <recommendedName>
        <fullName evidence="3">DNA topoisomerase</fullName>
        <ecNumber evidence="3">5.6.2.1</ecNumber>
    </recommendedName>
    <alternativeName>
        <fullName evidence="10">Omega-protein</fullName>
    </alternativeName>
    <alternativeName>
        <fullName evidence="9">Relaxing enzyme</fullName>
    </alternativeName>
    <alternativeName>
        <fullName evidence="7">Swivelase</fullName>
    </alternativeName>
    <alternativeName>
        <fullName evidence="8">Untwisting enzyme</fullName>
    </alternativeName>
</protein>
<dbReference type="GO" id="GO:0003677">
    <property type="term" value="F:DNA binding"/>
    <property type="evidence" value="ECO:0007669"/>
    <property type="project" value="UniProtKB-KW"/>
</dbReference>
<evidence type="ECO:0000256" key="6">
    <source>
        <dbReference type="ARBA" id="ARBA00023235"/>
    </source>
</evidence>
<dbReference type="Gene3D" id="3.40.50.140">
    <property type="match status" value="1"/>
</dbReference>
<dbReference type="Gene3D" id="2.70.20.10">
    <property type="entry name" value="Topoisomerase I, domain 3"/>
    <property type="match status" value="1"/>
</dbReference>
<keyword evidence="14" id="KW-1185">Reference proteome</keyword>
<organism evidence="13 14">
    <name type="scientific">Cupriavidus nantongensis</name>
    <dbReference type="NCBI Taxonomy" id="1796606"/>
    <lineage>
        <taxon>Bacteria</taxon>
        <taxon>Pseudomonadati</taxon>
        <taxon>Pseudomonadota</taxon>
        <taxon>Betaproteobacteria</taxon>
        <taxon>Burkholderiales</taxon>
        <taxon>Burkholderiaceae</taxon>
        <taxon>Cupriavidus</taxon>
    </lineage>
</organism>
<dbReference type="PROSITE" id="PS52039">
    <property type="entry name" value="TOPO_IA_2"/>
    <property type="match status" value="1"/>
</dbReference>
<dbReference type="Pfam" id="PF01131">
    <property type="entry name" value="Topoisom_bac"/>
    <property type="match status" value="1"/>
</dbReference>
<dbReference type="InterPro" id="IPR013824">
    <property type="entry name" value="Topo_IA_cen_sub1"/>
</dbReference>
<dbReference type="SMART" id="SM00437">
    <property type="entry name" value="TOP1Ac"/>
    <property type="match status" value="1"/>
</dbReference>
<evidence type="ECO:0000313" key="14">
    <source>
        <dbReference type="Proteomes" id="UP000075238"/>
    </source>
</evidence>
<feature type="domain" description="Topo IA-type catalytic" evidence="12">
    <location>
        <begin position="159"/>
        <end position="602"/>
    </location>
</feature>
<dbReference type="Pfam" id="PF01751">
    <property type="entry name" value="Toprim"/>
    <property type="match status" value="1"/>
</dbReference>
<comment type="similarity">
    <text evidence="2">Belongs to the type IA topoisomerase family.</text>
</comment>
<gene>
    <name evidence="13" type="ORF">A2G96_09845</name>
</gene>
<dbReference type="InterPro" id="IPR003601">
    <property type="entry name" value="Topo_IA_2"/>
</dbReference>
<dbReference type="InterPro" id="IPR013497">
    <property type="entry name" value="Topo_IA_cen"/>
</dbReference>
<evidence type="ECO:0000313" key="13">
    <source>
        <dbReference type="EMBL" id="AMR78020.1"/>
    </source>
</evidence>
<evidence type="ECO:0000256" key="10">
    <source>
        <dbReference type="ARBA" id="ARBA00032877"/>
    </source>
</evidence>
<dbReference type="SMART" id="SM00493">
    <property type="entry name" value="TOPRIM"/>
    <property type="match status" value="1"/>
</dbReference>
<evidence type="ECO:0000256" key="3">
    <source>
        <dbReference type="ARBA" id="ARBA00012891"/>
    </source>
</evidence>
<evidence type="ECO:0000259" key="12">
    <source>
        <dbReference type="PROSITE" id="PS52039"/>
    </source>
</evidence>
<dbReference type="AlphaFoldDB" id="A0A142JIV8"/>
<dbReference type="InterPro" id="IPR013826">
    <property type="entry name" value="Topo_IA_cen_sub3"/>
</dbReference>
<dbReference type="Proteomes" id="UP000075238">
    <property type="component" value="Chromosome 1"/>
</dbReference>
<evidence type="ECO:0000256" key="7">
    <source>
        <dbReference type="ARBA" id="ARBA00030003"/>
    </source>
</evidence>
<reference evidence="13 14" key="1">
    <citation type="submission" date="2016-03" db="EMBL/GenBank/DDBJ databases">
        <title>Complete genome sequence of a novel chlorpyrifos degrading bacterium, Cupriavidus nantongensis sp. X1.</title>
        <authorList>
            <person name="Fang L."/>
        </authorList>
    </citation>
    <scope>NUCLEOTIDE SEQUENCE [LARGE SCALE GENOMIC DNA]</scope>
    <source>
        <strain evidence="13 14">X1</strain>
    </source>
</reference>
<dbReference type="GO" id="GO:0006265">
    <property type="term" value="P:DNA topological change"/>
    <property type="evidence" value="ECO:0007669"/>
    <property type="project" value="InterPro"/>
</dbReference>
<dbReference type="PRINTS" id="PR00417">
    <property type="entry name" value="PRTPISMRASEI"/>
</dbReference>
<dbReference type="PROSITE" id="PS50880">
    <property type="entry name" value="TOPRIM"/>
    <property type="match status" value="1"/>
</dbReference>
<sequence length="618" mass="69462">MPDFLRQKMHYFMMRTMNTAMESQPALLIVESPNKTGKIEEMFRGRFKAMATYGHICDLPRNPREGIGIDRESMQGEYALTSDAHRAIDGTRAVAKIREYLRDNPGTVVYLGTDEDREGESIAAFVMKYLQLSNPKRMRFNAITREKIEHAFQHADHIDWNAVASREARRLIDRIIGNVASPVLMRQVNQKGVATGRVQTAVEALVIERERKIRNHQVQTYYTVHLDLGGWQVEWQYQAPNASRNGPKPNSEYDIDDPSPRCLDAELAKAASNQRALAVQSCEDSFELRLPPSPFYTFSMVQAANRIFDWDAEKTMQVAQRLFEGDGSGHGHITYHRTDSPNIDPVAAEEIRSLLRSQGMSVPETPNRWTVKNKNAQEGREGIRPSYIDVEEAGATEEQRALYKLIRERAFYSQLAPARYAIRRVVLTDARNVQRFAATARILLEPGWMASPAAKSPVLQDDEAAKNHPEARRLPKLSPGATVNVDRAEVRSHQTKTPPRYTLNTLTAKLEKLGIGRPATLATILRGVQTKGSIKVGKDRELEATPLAEKCYDILYPRFGFAHIGYTAELEAALDQIAKGVLDGPRLVRYVWDRLDADCAALTNSGTQLQQGSCGEST</sequence>
<dbReference type="GO" id="GO:0003917">
    <property type="term" value="F:DNA topoisomerase type I (single strand cut, ATP-independent) activity"/>
    <property type="evidence" value="ECO:0007669"/>
    <property type="project" value="UniProtKB-EC"/>
</dbReference>
<dbReference type="InterPro" id="IPR006171">
    <property type="entry name" value="TOPRIM_dom"/>
</dbReference>
<evidence type="ECO:0000256" key="4">
    <source>
        <dbReference type="ARBA" id="ARBA00023029"/>
    </source>
</evidence>
<dbReference type="SMART" id="SM00436">
    <property type="entry name" value="TOP1Bc"/>
    <property type="match status" value="1"/>
</dbReference>
<comment type="catalytic activity">
    <reaction evidence="1">
        <text>ATP-independent breakage of single-stranded DNA, followed by passage and rejoining.</text>
        <dbReference type="EC" id="5.6.2.1"/>
    </reaction>
</comment>
<dbReference type="KEGG" id="cnan:A2G96_09845"/>
<dbReference type="Gene3D" id="1.10.460.10">
    <property type="entry name" value="Topoisomerase I, domain 2"/>
    <property type="match status" value="1"/>
</dbReference>
<evidence type="ECO:0000256" key="9">
    <source>
        <dbReference type="ARBA" id="ARBA00032235"/>
    </source>
</evidence>
<dbReference type="InterPro" id="IPR013825">
    <property type="entry name" value="Topo_IA_cen_sub2"/>
</dbReference>
<evidence type="ECO:0000256" key="1">
    <source>
        <dbReference type="ARBA" id="ARBA00000213"/>
    </source>
</evidence>
<feature type="domain" description="Toprim" evidence="11">
    <location>
        <begin position="25"/>
        <end position="145"/>
    </location>
</feature>
<keyword evidence="5" id="KW-0238">DNA-binding</keyword>
<evidence type="ECO:0000259" key="11">
    <source>
        <dbReference type="PROSITE" id="PS50880"/>
    </source>
</evidence>
<accession>A0A142JIV8</accession>
<dbReference type="PANTHER" id="PTHR42785:SF1">
    <property type="entry name" value="DNA TOPOISOMERASE"/>
    <property type="match status" value="1"/>
</dbReference>
<evidence type="ECO:0000256" key="8">
    <source>
        <dbReference type="ARBA" id="ARBA00031985"/>
    </source>
</evidence>
<keyword evidence="6" id="KW-0413">Isomerase</keyword>
<dbReference type="EC" id="5.6.2.1" evidence="3"/>
<dbReference type="EMBL" id="CP014844">
    <property type="protein sequence ID" value="AMR78020.1"/>
    <property type="molecule type" value="Genomic_DNA"/>
</dbReference>
<evidence type="ECO:0000256" key="2">
    <source>
        <dbReference type="ARBA" id="ARBA00009446"/>
    </source>
</evidence>
<keyword evidence="4" id="KW-0799">Topoisomerase</keyword>
<dbReference type="PANTHER" id="PTHR42785">
    <property type="entry name" value="DNA TOPOISOMERASE, TYPE IA, CORE"/>
    <property type="match status" value="1"/>
</dbReference>
<dbReference type="SUPFAM" id="SSF56712">
    <property type="entry name" value="Prokaryotic type I DNA topoisomerase"/>
    <property type="match status" value="1"/>
</dbReference>
<dbReference type="STRING" id="1796606.A2G96_09845"/>
<proteinExistence type="inferred from homology"/>
<dbReference type="Gene3D" id="1.10.290.10">
    <property type="entry name" value="Topoisomerase I, domain 4"/>
    <property type="match status" value="1"/>
</dbReference>
<name>A0A142JIV8_9BURK</name>
<dbReference type="InterPro" id="IPR000380">
    <property type="entry name" value="Topo_IA"/>
</dbReference>
<dbReference type="InterPro" id="IPR003602">
    <property type="entry name" value="Topo_IA_DNA-bd_dom"/>
</dbReference>
<evidence type="ECO:0000256" key="5">
    <source>
        <dbReference type="ARBA" id="ARBA00023125"/>
    </source>
</evidence>